<protein>
    <submittedName>
        <fullName evidence="2">Uncharacterized protein</fullName>
    </submittedName>
</protein>
<dbReference type="HOGENOM" id="CLU_1406146_0_0_10"/>
<evidence type="ECO:0000313" key="2">
    <source>
        <dbReference type="EMBL" id="AEL25839.1"/>
    </source>
</evidence>
<dbReference type="EMBL" id="CP002955">
    <property type="protein sequence ID" value="AEL25839.1"/>
    <property type="molecule type" value="Genomic_DNA"/>
</dbReference>
<dbReference type="OrthoDB" id="837183at2"/>
<evidence type="ECO:0000256" key="1">
    <source>
        <dbReference type="SAM" id="Phobius"/>
    </source>
</evidence>
<dbReference type="STRING" id="880070.Cycma_2093"/>
<feature type="transmembrane region" description="Helical" evidence="1">
    <location>
        <begin position="15"/>
        <end position="36"/>
    </location>
</feature>
<accession>G0J2E8</accession>
<organism evidence="2 3">
    <name type="scientific">Cyclobacterium marinum (strain ATCC 25205 / DSM 745 / LMG 13164 / NCIMB 1802)</name>
    <name type="common">Flectobacillus marinus</name>
    <dbReference type="NCBI Taxonomy" id="880070"/>
    <lineage>
        <taxon>Bacteria</taxon>
        <taxon>Pseudomonadati</taxon>
        <taxon>Bacteroidota</taxon>
        <taxon>Cytophagia</taxon>
        <taxon>Cytophagales</taxon>
        <taxon>Cyclobacteriaceae</taxon>
        <taxon>Cyclobacterium</taxon>
    </lineage>
</organism>
<keyword evidence="3" id="KW-1185">Reference proteome</keyword>
<proteinExistence type="predicted"/>
<dbReference type="RefSeq" id="WP_014020134.1">
    <property type="nucleotide sequence ID" value="NC_015914.1"/>
</dbReference>
<gene>
    <name evidence="2" type="ordered locus">Cycma_2093</name>
</gene>
<keyword evidence="1" id="KW-1133">Transmembrane helix</keyword>
<dbReference type="Proteomes" id="UP000001635">
    <property type="component" value="Chromosome"/>
</dbReference>
<keyword evidence="1" id="KW-0472">Membrane</keyword>
<evidence type="ECO:0000313" key="3">
    <source>
        <dbReference type="Proteomes" id="UP000001635"/>
    </source>
</evidence>
<reference evidence="3" key="1">
    <citation type="submission" date="2011-07" db="EMBL/GenBank/DDBJ databases">
        <title>The complete genome of Cyclobacterium marinum DSM 745.</title>
        <authorList>
            <person name="Lucas S."/>
            <person name="Han J."/>
            <person name="Lapidus A."/>
            <person name="Bruce D."/>
            <person name="Goodwin L."/>
            <person name="Pitluck S."/>
            <person name="Peters L."/>
            <person name="Kyrpides N."/>
            <person name="Mavromatis K."/>
            <person name="Ivanova N."/>
            <person name="Ovchinnikova G."/>
            <person name="Chertkov O."/>
            <person name="Detter J.C."/>
            <person name="Tapia R."/>
            <person name="Han C."/>
            <person name="Land M."/>
            <person name="Hauser L."/>
            <person name="Markowitz V."/>
            <person name="Cheng J.-F."/>
            <person name="Hugenholtz P."/>
            <person name="Woyke T."/>
            <person name="Wu D."/>
            <person name="Tindall B."/>
            <person name="Schuetze A."/>
            <person name="Brambilla E."/>
            <person name="Klenk H.-P."/>
            <person name="Eisen J.A."/>
        </authorList>
    </citation>
    <scope>NUCLEOTIDE SEQUENCE [LARGE SCALE GENOMIC DNA]</scope>
    <source>
        <strain evidence="3">ATCC 25205 / DSM 745 / LMG 13164 / NCIMB 1802</strain>
    </source>
</reference>
<dbReference type="KEGG" id="cmr:Cycma_2093"/>
<keyword evidence="1" id="KW-0812">Transmembrane</keyword>
<dbReference type="AlphaFoldDB" id="G0J2E8"/>
<name>G0J2E8_CYCMS</name>
<sequence>MPKSASHIDPSQTEMFRLLKIFGIASLSLVLILSFFNEYRANNSGEDPTFTIKDAGLLFFYNVRRIDYRTSRLAEAKLEIYTHKSFDNDSTLNTIILNIIVNKHNQTAFLFLKPQGNYINRKILLRNREGQKQDSLTISPNTSNRQAHLENVKTIGHWLEQESGNIEVLSSNKWTPIFERKKEKQAFLHSLNDFLKITGRH</sequence>